<dbReference type="WBParaSite" id="RSKR_0001027700.1">
    <property type="protein sequence ID" value="RSKR_0001027700.1"/>
    <property type="gene ID" value="RSKR_0001027700"/>
</dbReference>
<name>A0AC35UCW9_9BILA</name>
<evidence type="ECO:0000313" key="2">
    <source>
        <dbReference type="WBParaSite" id="RSKR_0001027700.1"/>
    </source>
</evidence>
<reference evidence="2" key="1">
    <citation type="submission" date="2016-11" db="UniProtKB">
        <authorList>
            <consortium name="WormBaseParasite"/>
        </authorList>
    </citation>
    <scope>IDENTIFICATION</scope>
    <source>
        <strain evidence="2">KR3021</strain>
    </source>
</reference>
<protein>
    <submittedName>
        <fullName evidence="2">Cell division cycle 5-like protein</fullName>
    </submittedName>
</protein>
<accession>A0AC35UCW9</accession>
<evidence type="ECO:0000313" key="1">
    <source>
        <dbReference type="Proteomes" id="UP000095286"/>
    </source>
</evidence>
<organism evidence="1 2">
    <name type="scientific">Rhabditophanes sp. KR3021</name>
    <dbReference type="NCBI Taxonomy" id="114890"/>
    <lineage>
        <taxon>Eukaryota</taxon>
        <taxon>Metazoa</taxon>
        <taxon>Ecdysozoa</taxon>
        <taxon>Nematoda</taxon>
        <taxon>Chromadorea</taxon>
        <taxon>Rhabditida</taxon>
        <taxon>Tylenchina</taxon>
        <taxon>Panagrolaimomorpha</taxon>
        <taxon>Strongyloidoidea</taxon>
        <taxon>Alloionematidae</taxon>
        <taxon>Rhabditophanes</taxon>
    </lineage>
</organism>
<sequence>MVKVIIKGGVWKNTEDEILKAAIMKYGKNQWSRIASLLHRKSAKQCKARWQEWLDPRIKKTEWSREEDEKLLHLSKLMPTQWRTIAPLVGRTAAQCLERYEQLLNEAQRKVDGVDEDDEEEDAKDAKRLKAGEIDPAPESRPARPDPIDMDEDELEMLSEARARLANTKGKKAKRKARERQLSDARRLSTLQRRRELRAAGIDVGTSDYKQKKKHDYIDYNEAIPFERKVPLGFHDPSDDRYDKEEAILKAKFKEPVKDEATARKEDRKKLAKRKADEVPDTIFKKPNEIKRSKLVLPSPQISDNEVAEIVKIGRLNEGINEMRDGGAASELLTDYAESSRRAMSTRTMRTPATGADTIRKEAETILALQHTECPLKGGENTYLEDINLKTVLPQHQISATPNTLLKNFGATPSNNAGLSSVRSIVPPTPGAATPGFSVLRDGLSLNRESDLSFDIKSALKQLPKPKNDFQLEIPTDEDAEDEEVGDGIDTDAVEDEAEVDERRKKLIQLKQADLNKRRSVVYQRSLLIPSKVVSSAFKVKPTEEAILMAENLIKKEMEAMIRWDVTGQIPSNFDVTTTSDQMAIAGEMIKQESHEMLNYDQEMEWAMNLCHSELIQSNGKFTRISNLNRKDQMEALTAELNMLHKQIATLGKVVAKMDKKIQIKMKGYYVVAESNRKKLEEKRVQKEKYLQQTVAFKRLAAHEVESGKRRIGKLEEDINIVRTKEIEFQKTYDELSHRKWELENGK</sequence>
<dbReference type="Proteomes" id="UP000095286">
    <property type="component" value="Unplaced"/>
</dbReference>
<proteinExistence type="predicted"/>